<comment type="caution">
    <text evidence="17">The sequence shown here is derived from an EMBL/GenBank/DDBJ whole genome shotgun (WGS) entry which is preliminary data.</text>
</comment>
<dbReference type="EC" id="1.2.1.70" evidence="3 8"/>
<evidence type="ECO:0000259" key="15">
    <source>
        <dbReference type="Pfam" id="PF01488"/>
    </source>
</evidence>
<comment type="catalytic activity">
    <reaction evidence="7 8 13">
        <text>(S)-4-amino-5-oxopentanoate + tRNA(Glu) + NADP(+) = L-glutamyl-tRNA(Glu) + NADPH + H(+)</text>
        <dbReference type="Rhea" id="RHEA:12344"/>
        <dbReference type="Rhea" id="RHEA-COMP:9663"/>
        <dbReference type="Rhea" id="RHEA-COMP:9680"/>
        <dbReference type="ChEBI" id="CHEBI:15378"/>
        <dbReference type="ChEBI" id="CHEBI:57501"/>
        <dbReference type="ChEBI" id="CHEBI:57783"/>
        <dbReference type="ChEBI" id="CHEBI:58349"/>
        <dbReference type="ChEBI" id="CHEBI:78442"/>
        <dbReference type="ChEBI" id="CHEBI:78520"/>
        <dbReference type="EC" id="1.2.1.70"/>
    </reaction>
</comment>
<dbReference type="RefSeq" id="WP_109748333.1">
    <property type="nucleotide sequence ID" value="NZ_JANKBI010000017.1"/>
</dbReference>
<comment type="pathway">
    <text evidence="1 8 13">Porphyrin-containing compound metabolism; protoporphyrin-IX biosynthesis; 5-aminolevulinate from L-glutamyl-tRNA(Glu): step 1/2.</text>
</comment>
<dbReference type="HAMAP" id="MF_00087">
    <property type="entry name" value="Glu_tRNA_reductase"/>
    <property type="match status" value="1"/>
</dbReference>
<feature type="binding site" evidence="8 10">
    <location>
        <position position="108"/>
    </location>
    <ligand>
        <name>substrate</name>
    </ligand>
</feature>
<evidence type="ECO:0000256" key="8">
    <source>
        <dbReference type="HAMAP-Rule" id="MF_00087"/>
    </source>
</evidence>
<gene>
    <name evidence="8" type="primary">hemA</name>
    <name evidence="17" type="ORF">C7383_11757</name>
</gene>
<comment type="similarity">
    <text evidence="2 8 13">Belongs to the glutamyl-tRNA reductase family.</text>
</comment>
<evidence type="ECO:0000313" key="18">
    <source>
        <dbReference type="Proteomes" id="UP000245412"/>
    </source>
</evidence>
<keyword evidence="18" id="KW-1185">Reference proteome</keyword>
<evidence type="ECO:0000256" key="12">
    <source>
        <dbReference type="PIRSR" id="PIRSR000445-4"/>
    </source>
</evidence>
<evidence type="ECO:0000256" key="9">
    <source>
        <dbReference type="PIRSR" id="PIRSR000445-1"/>
    </source>
</evidence>
<dbReference type="NCBIfam" id="TIGR01035">
    <property type="entry name" value="hemA"/>
    <property type="match status" value="1"/>
</dbReference>
<evidence type="ECO:0000259" key="16">
    <source>
        <dbReference type="Pfam" id="PF05201"/>
    </source>
</evidence>
<evidence type="ECO:0000256" key="3">
    <source>
        <dbReference type="ARBA" id="ARBA00012970"/>
    </source>
</evidence>
<evidence type="ECO:0000256" key="13">
    <source>
        <dbReference type="RuleBase" id="RU000584"/>
    </source>
</evidence>
<dbReference type="PANTHER" id="PTHR43013">
    <property type="entry name" value="GLUTAMYL-TRNA REDUCTASE"/>
    <property type="match status" value="1"/>
</dbReference>
<dbReference type="SUPFAM" id="SSF69742">
    <property type="entry name" value="Glutamyl tRNA-reductase catalytic, N-terminal domain"/>
    <property type="match status" value="1"/>
</dbReference>
<dbReference type="PROSITE" id="PS00747">
    <property type="entry name" value="GLUTR"/>
    <property type="match status" value="1"/>
</dbReference>
<protein>
    <recommendedName>
        <fullName evidence="3 8">Glutamyl-tRNA reductase</fullName>
        <shortName evidence="8">GluTR</shortName>
        <ecNumber evidence="3 8">1.2.1.70</ecNumber>
    </recommendedName>
</protein>
<comment type="function">
    <text evidence="8">Catalyzes the NADPH-dependent reduction of glutamyl-tRNA(Glu) to glutamate 1-semialdehyde (GSA).</text>
</comment>
<keyword evidence="4 8" id="KW-0521">NADP</keyword>
<organism evidence="17 18">
    <name type="scientific">Murimonas intestini</name>
    <dbReference type="NCBI Taxonomy" id="1337051"/>
    <lineage>
        <taxon>Bacteria</taxon>
        <taxon>Bacillati</taxon>
        <taxon>Bacillota</taxon>
        <taxon>Clostridia</taxon>
        <taxon>Lachnospirales</taxon>
        <taxon>Lachnospiraceae</taxon>
        <taxon>Murimonas</taxon>
    </lineage>
</organism>
<sequence>MSIQMIGIDHSRAGIDIRTIFSFTKKRCAEALDFFKGIEGIEGCILLSTCNRMELYVSCEEEFQGSLFDLLCEVREIPDGGFYRSYFVYREGEEAVAHLFRLAAGLESRILGEDQIITQVKDALALAREQYAADNVLEVLFRMAVTAGKKVKTEVSLSTANRSVIHQALDTLRQEGHTFEGKICMVIGNGEMGRLTATVMHEAGADVTVTVRQYRSGIVDIPRDCKRIDYGDRMQLFPKCDYVISATASPNYTLKEHCVREAQVSHPVVLVDLAVPRDIDPEAGKLENITLYDIDYFKVDIKSEKVRANIARADHILEEQMEEFYTWYECRDVIPKIQEIKEEAARDVELRLTKVIRDLPLEKEMQEKLRGCIGAAAGKVVNKMLFGLRDTVSQAAFRECVEGLEKLYEE</sequence>
<evidence type="ECO:0000256" key="5">
    <source>
        <dbReference type="ARBA" id="ARBA00023002"/>
    </source>
</evidence>
<evidence type="ECO:0000256" key="1">
    <source>
        <dbReference type="ARBA" id="ARBA00005059"/>
    </source>
</evidence>
<dbReference type="PIRSF" id="PIRSF000445">
    <property type="entry name" value="4pyrrol_synth_GluRdtase"/>
    <property type="match status" value="1"/>
</dbReference>
<dbReference type="FunFam" id="3.30.460.30:FF:000001">
    <property type="entry name" value="Glutamyl-tRNA reductase"/>
    <property type="match status" value="1"/>
</dbReference>
<dbReference type="GO" id="GO:0019353">
    <property type="term" value="P:protoporphyrinogen IX biosynthetic process from glutamate"/>
    <property type="evidence" value="ECO:0007669"/>
    <property type="project" value="TreeGrafter"/>
</dbReference>
<proteinExistence type="inferred from homology"/>
<dbReference type="InterPro" id="IPR036291">
    <property type="entry name" value="NAD(P)-bd_dom_sf"/>
</dbReference>
<dbReference type="Gene3D" id="3.30.460.30">
    <property type="entry name" value="Glutamyl-tRNA reductase, N-terminal domain"/>
    <property type="match status" value="1"/>
</dbReference>
<evidence type="ECO:0000313" key="17">
    <source>
        <dbReference type="EMBL" id="PWJ72586.1"/>
    </source>
</evidence>
<dbReference type="PANTHER" id="PTHR43013:SF1">
    <property type="entry name" value="GLUTAMYL-TRNA REDUCTASE"/>
    <property type="match status" value="1"/>
</dbReference>
<feature type="domain" description="Glutamyl-tRNA reductase N-terminal" evidence="16">
    <location>
        <begin position="6"/>
        <end position="154"/>
    </location>
</feature>
<reference evidence="17 18" key="1">
    <citation type="submission" date="2018-05" db="EMBL/GenBank/DDBJ databases">
        <authorList>
            <person name="Goeker M."/>
            <person name="Huntemann M."/>
            <person name="Clum A."/>
            <person name="Pillay M."/>
            <person name="Palaniappan K."/>
            <person name="Varghese N."/>
            <person name="Mikhailova N."/>
            <person name="Stamatis D."/>
            <person name="Reddy T."/>
            <person name="Daum C."/>
            <person name="Shapiro N."/>
            <person name="Ivanova N."/>
            <person name="Kyrpides N."/>
            <person name="Woyke T."/>
        </authorList>
    </citation>
    <scope>NUCLEOTIDE SEQUENCE [LARGE SCALE GENOMIC DNA]</scope>
    <source>
        <strain evidence="17 18">DSM 26524</strain>
    </source>
</reference>
<keyword evidence="6 8" id="KW-0627">Porphyrin biosynthesis</keyword>
<feature type="binding site" evidence="8 10">
    <location>
        <begin position="49"/>
        <end position="52"/>
    </location>
    <ligand>
        <name>substrate</name>
    </ligand>
</feature>
<feature type="binding site" evidence="8 11">
    <location>
        <begin position="188"/>
        <end position="193"/>
    </location>
    <ligand>
        <name>NADP(+)</name>
        <dbReference type="ChEBI" id="CHEBI:58349"/>
    </ligand>
</feature>
<comment type="miscellaneous">
    <text evidence="8">During catalysis, the active site Cys acts as a nucleophile attacking the alpha-carbonyl group of tRNA-bound glutamate with the formation of a thioester intermediate between enzyme and glutamate, and the concomitant release of tRNA(Glu). The thioester intermediate is finally reduced by direct hydride transfer from NADPH, to form the product GSA.</text>
</comment>
<dbReference type="InterPro" id="IPR018214">
    <property type="entry name" value="GluRdtase_CS"/>
</dbReference>
<comment type="domain">
    <text evidence="8">Possesses an unusual extended V-shaped dimeric structure with each monomer consisting of three distinct domains arranged along a curved 'spinal' alpha-helix. The N-terminal catalytic domain specifically recognizes the glutamate moiety of the substrate. The second domain is the NADPH-binding domain, and the third C-terminal domain is responsible for dimerization.</text>
</comment>
<name>A0AB73SZ45_9FIRM</name>
<feature type="active site" description="Nucleophile" evidence="8 9">
    <location>
        <position position="50"/>
    </location>
</feature>
<dbReference type="Pfam" id="PF00745">
    <property type="entry name" value="GlutR_dimer"/>
    <property type="match status" value="1"/>
</dbReference>
<dbReference type="EMBL" id="QGGY01000017">
    <property type="protein sequence ID" value="PWJ72586.1"/>
    <property type="molecule type" value="Genomic_DNA"/>
</dbReference>
<evidence type="ECO:0000256" key="11">
    <source>
        <dbReference type="PIRSR" id="PIRSR000445-3"/>
    </source>
</evidence>
<dbReference type="InterPro" id="IPR036453">
    <property type="entry name" value="GluRdtase_dimer_dom_sf"/>
</dbReference>
<dbReference type="Gene3D" id="3.40.50.720">
    <property type="entry name" value="NAD(P)-binding Rossmann-like Domain"/>
    <property type="match status" value="1"/>
</dbReference>
<evidence type="ECO:0000259" key="14">
    <source>
        <dbReference type="Pfam" id="PF00745"/>
    </source>
</evidence>
<feature type="domain" description="Tetrapyrrole biosynthesis glutamyl-tRNA reductase dimerisation" evidence="14">
    <location>
        <begin position="313"/>
        <end position="409"/>
    </location>
</feature>
<comment type="subunit">
    <text evidence="8">Homodimer.</text>
</comment>
<evidence type="ECO:0000256" key="10">
    <source>
        <dbReference type="PIRSR" id="PIRSR000445-2"/>
    </source>
</evidence>
<accession>A0AB73SZ45</accession>
<dbReference type="SUPFAM" id="SSF69075">
    <property type="entry name" value="Glutamyl tRNA-reductase dimerization domain"/>
    <property type="match status" value="1"/>
</dbReference>
<keyword evidence="5 8" id="KW-0560">Oxidoreductase</keyword>
<dbReference type="Pfam" id="PF01488">
    <property type="entry name" value="Shikimate_DH"/>
    <property type="match status" value="1"/>
</dbReference>
<feature type="domain" description="Quinate/shikimate 5-dehydrogenase/glutamyl-tRNA reductase" evidence="15">
    <location>
        <begin position="177"/>
        <end position="296"/>
    </location>
</feature>
<feature type="binding site" evidence="8 10">
    <location>
        <position position="119"/>
    </location>
    <ligand>
        <name>substrate</name>
    </ligand>
</feature>
<dbReference type="InterPro" id="IPR015895">
    <property type="entry name" value="4pyrrol_synth_GluRdtase_N"/>
</dbReference>
<dbReference type="GO" id="GO:0050661">
    <property type="term" value="F:NADP binding"/>
    <property type="evidence" value="ECO:0007669"/>
    <property type="project" value="InterPro"/>
</dbReference>
<dbReference type="Pfam" id="PF05201">
    <property type="entry name" value="GlutR_N"/>
    <property type="match status" value="1"/>
</dbReference>
<dbReference type="SUPFAM" id="SSF51735">
    <property type="entry name" value="NAD(P)-binding Rossmann-fold domains"/>
    <property type="match status" value="1"/>
</dbReference>
<dbReference type="InterPro" id="IPR036343">
    <property type="entry name" value="GluRdtase_N_sf"/>
</dbReference>
<dbReference type="GO" id="GO:0008883">
    <property type="term" value="F:glutamyl-tRNA reductase activity"/>
    <property type="evidence" value="ECO:0007669"/>
    <property type="project" value="UniProtKB-UniRule"/>
</dbReference>
<dbReference type="AlphaFoldDB" id="A0AB73SZ45"/>
<dbReference type="InterPro" id="IPR015896">
    <property type="entry name" value="4pyrrol_synth_GluRdtase_dimer"/>
</dbReference>
<feature type="binding site" evidence="8 10">
    <location>
        <begin position="113"/>
        <end position="115"/>
    </location>
    <ligand>
        <name>substrate</name>
    </ligand>
</feature>
<evidence type="ECO:0000256" key="6">
    <source>
        <dbReference type="ARBA" id="ARBA00023244"/>
    </source>
</evidence>
<evidence type="ECO:0000256" key="7">
    <source>
        <dbReference type="ARBA" id="ARBA00047464"/>
    </source>
</evidence>
<feature type="site" description="Important for activity" evidence="8 12">
    <location>
        <position position="98"/>
    </location>
</feature>
<dbReference type="InterPro" id="IPR006151">
    <property type="entry name" value="Shikm_DH/Glu-tRNA_Rdtase"/>
</dbReference>
<evidence type="ECO:0000256" key="4">
    <source>
        <dbReference type="ARBA" id="ARBA00022857"/>
    </source>
</evidence>
<dbReference type="Proteomes" id="UP000245412">
    <property type="component" value="Unassembled WGS sequence"/>
</dbReference>
<dbReference type="InterPro" id="IPR000343">
    <property type="entry name" value="4pyrrol_synth_GluRdtase"/>
</dbReference>
<evidence type="ECO:0000256" key="2">
    <source>
        <dbReference type="ARBA" id="ARBA00005916"/>
    </source>
</evidence>